<dbReference type="PANTHER" id="PTHR11885:SF6">
    <property type="entry name" value="SMALL RIBOSOMAL SUBUNIT PROTEIN US15"/>
    <property type="match status" value="1"/>
</dbReference>
<evidence type="ECO:0000256" key="4">
    <source>
        <dbReference type="ARBA" id="ARBA00035313"/>
    </source>
</evidence>
<evidence type="ECO:0000256" key="6">
    <source>
        <dbReference type="SAM" id="MobiDB-lite"/>
    </source>
</evidence>
<sequence length="137" mass="15921">MSTSEDKYEWINMEVEEIEDLVVELKDEGYSTSEIGNLLRDKYAVPDVREVTGKKISSILEENDAEPKIPEDLRNLVIKAKKLREHQDKNPNDKSSKRGLQITESKIHQLAKYYKNKGKIPSEWKYKPEEADLLISE</sequence>
<dbReference type="GO" id="GO:0003735">
    <property type="term" value="F:structural constituent of ribosome"/>
    <property type="evidence" value="ECO:0007669"/>
    <property type="project" value="InterPro"/>
</dbReference>
<dbReference type="SMART" id="SM01387">
    <property type="entry name" value="Ribosomal_S15"/>
    <property type="match status" value="1"/>
</dbReference>
<dbReference type="OrthoDB" id="6533at2157"/>
<evidence type="ECO:0000256" key="2">
    <source>
        <dbReference type="ARBA" id="ARBA00022980"/>
    </source>
</evidence>
<dbReference type="RefSeq" id="WP_086636706.1">
    <property type="nucleotide sequence ID" value="NZ_MRZU01000003.1"/>
</dbReference>
<evidence type="ECO:0000259" key="7">
    <source>
        <dbReference type="SMART" id="SM01386"/>
    </source>
</evidence>
<dbReference type="InterPro" id="IPR023029">
    <property type="entry name" value="Ribosomal_uS15_arc_euk"/>
</dbReference>
<keyword evidence="9" id="KW-1185">Reference proteome</keyword>
<accession>A0A1Y3GEA7</accession>
<dbReference type="Pfam" id="PF00312">
    <property type="entry name" value="Ribosomal_S15"/>
    <property type="match status" value="1"/>
</dbReference>
<dbReference type="InterPro" id="IPR009068">
    <property type="entry name" value="uS15_NS1_RNA-bd_sf"/>
</dbReference>
<evidence type="ECO:0000313" key="9">
    <source>
        <dbReference type="Proteomes" id="UP000195137"/>
    </source>
</evidence>
<dbReference type="Proteomes" id="UP000195137">
    <property type="component" value="Unassembled WGS sequence"/>
</dbReference>
<dbReference type="InterPro" id="IPR000589">
    <property type="entry name" value="Ribosomal_uS15"/>
</dbReference>
<organism evidence="8 9">
    <name type="scientific">Methanonatronarchaeum thermophilum</name>
    <dbReference type="NCBI Taxonomy" id="1927129"/>
    <lineage>
        <taxon>Archaea</taxon>
        <taxon>Methanobacteriati</taxon>
        <taxon>Methanobacteriota</taxon>
        <taxon>Methanonatronarchaeia</taxon>
        <taxon>Methanonatronarchaeales</taxon>
        <taxon>Methanonatronarchaeaceae</taxon>
        <taxon>Methanonatronarchaeum</taxon>
    </lineage>
</organism>
<evidence type="ECO:0000256" key="1">
    <source>
        <dbReference type="ARBA" id="ARBA00008434"/>
    </source>
</evidence>
<dbReference type="NCBIfam" id="NF006331">
    <property type="entry name" value="PRK08561.1"/>
    <property type="match status" value="1"/>
</dbReference>
<evidence type="ECO:0000256" key="3">
    <source>
        <dbReference type="ARBA" id="ARBA00023274"/>
    </source>
</evidence>
<dbReference type="Gene3D" id="1.10.287.10">
    <property type="entry name" value="S15/NS1, RNA-binding"/>
    <property type="match status" value="1"/>
</dbReference>
<dbReference type="GO" id="GO:0006412">
    <property type="term" value="P:translation"/>
    <property type="evidence" value="ECO:0007669"/>
    <property type="project" value="InterPro"/>
</dbReference>
<dbReference type="InterPro" id="IPR012606">
    <property type="entry name" value="Ribosomal_uS15_N"/>
</dbReference>
<dbReference type="FunFam" id="1.10.287.10:FF:000003">
    <property type="entry name" value="40S ribosomal protein S13"/>
    <property type="match status" value="1"/>
</dbReference>
<evidence type="ECO:0000313" key="8">
    <source>
        <dbReference type="EMBL" id="OUJ18633.1"/>
    </source>
</evidence>
<feature type="compositionally biased region" description="Basic and acidic residues" evidence="6">
    <location>
        <begin position="85"/>
        <end position="96"/>
    </location>
</feature>
<feature type="region of interest" description="Disordered" evidence="6">
    <location>
        <begin position="82"/>
        <end position="102"/>
    </location>
</feature>
<evidence type="ECO:0000256" key="5">
    <source>
        <dbReference type="RuleBase" id="RU003919"/>
    </source>
</evidence>
<dbReference type="GO" id="GO:0022627">
    <property type="term" value="C:cytosolic small ribosomal subunit"/>
    <property type="evidence" value="ECO:0007669"/>
    <property type="project" value="TreeGrafter"/>
</dbReference>
<comment type="similarity">
    <text evidence="1 5">Belongs to the universal ribosomal protein uS15 family.</text>
</comment>
<feature type="domain" description="Small ribosomal subunit protein uS15 N-terminal" evidence="7">
    <location>
        <begin position="1"/>
        <end position="45"/>
    </location>
</feature>
<dbReference type="Pfam" id="PF08069">
    <property type="entry name" value="Ribosomal_S13_N"/>
    <property type="match status" value="1"/>
</dbReference>
<dbReference type="SUPFAM" id="SSF47060">
    <property type="entry name" value="S15/NS1 RNA-binding domain"/>
    <property type="match status" value="1"/>
</dbReference>
<dbReference type="SMART" id="SM01386">
    <property type="entry name" value="Ribosomal_S13_N"/>
    <property type="match status" value="1"/>
</dbReference>
<keyword evidence="2 5" id="KW-0689">Ribosomal protein</keyword>
<dbReference type="Gene3D" id="4.10.860.130">
    <property type="match status" value="1"/>
</dbReference>
<comment type="caution">
    <text evidence="8">The sequence shown here is derived from an EMBL/GenBank/DDBJ whole genome shotgun (WGS) entry which is preliminary data.</text>
</comment>
<protein>
    <recommendedName>
        <fullName evidence="4">30S ribosomal protein S15</fullName>
    </recommendedName>
</protein>
<reference evidence="8 9" key="1">
    <citation type="submission" date="2016-12" db="EMBL/GenBank/DDBJ databases">
        <title>Discovery of methanogenic haloarchaea.</title>
        <authorList>
            <person name="Sorokin D.Y."/>
            <person name="Makarova K.S."/>
            <person name="Abbas B."/>
            <person name="Ferrer M."/>
            <person name="Golyshin P.N."/>
        </authorList>
    </citation>
    <scope>NUCLEOTIDE SEQUENCE [LARGE SCALE GENOMIC DNA]</scope>
    <source>
        <strain evidence="8">AMET1</strain>
    </source>
</reference>
<dbReference type="PANTHER" id="PTHR11885">
    <property type="entry name" value="RIBOSOMAL PROTEIN S15P/S13E"/>
    <property type="match status" value="1"/>
</dbReference>
<gene>
    <name evidence="8" type="ORF">AMET1_0279</name>
</gene>
<proteinExistence type="inferred from homology"/>
<dbReference type="CDD" id="cd00353">
    <property type="entry name" value="Ribosomal_S15p_S13e"/>
    <property type="match status" value="1"/>
</dbReference>
<dbReference type="GO" id="GO:0070181">
    <property type="term" value="F:small ribosomal subunit rRNA binding"/>
    <property type="evidence" value="ECO:0007669"/>
    <property type="project" value="TreeGrafter"/>
</dbReference>
<keyword evidence="3 5" id="KW-0687">Ribonucleoprotein</keyword>
<dbReference type="AlphaFoldDB" id="A0A1Y3GEA7"/>
<dbReference type="EMBL" id="MRZU01000003">
    <property type="protein sequence ID" value="OUJ18633.1"/>
    <property type="molecule type" value="Genomic_DNA"/>
</dbReference>
<name>A0A1Y3GEA7_9EURY</name>